<protein>
    <submittedName>
        <fullName evidence="1">Uncharacterized protein</fullName>
    </submittedName>
</protein>
<organism evidence="1 2">
    <name type="scientific">Candidatus Daviesbacteria bacterium GW2011_GWA2_38_24</name>
    <dbReference type="NCBI Taxonomy" id="1618422"/>
    <lineage>
        <taxon>Bacteria</taxon>
        <taxon>Candidatus Daviesiibacteriota</taxon>
    </lineage>
</organism>
<sequence length="62" mass="7252">MLPKEAILEYQAIYKKVFGKDISYAEALEKGMELIKLFQLIYRPIKKEWVNKDIKGGFKNGD</sequence>
<dbReference type="EMBL" id="LBUP01000003">
    <property type="protein sequence ID" value="KKQ66836.1"/>
    <property type="molecule type" value="Genomic_DNA"/>
</dbReference>
<proteinExistence type="predicted"/>
<reference evidence="1 2" key="1">
    <citation type="journal article" date="2015" name="Nature">
        <title>rRNA introns, odd ribosomes, and small enigmatic genomes across a large radiation of phyla.</title>
        <authorList>
            <person name="Brown C.T."/>
            <person name="Hug L.A."/>
            <person name="Thomas B.C."/>
            <person name="Sharon I."/>
            <person name="Castelle C.J."/>
            <person name="Singh A."/>
            <person name="Wilkins M.J."/>
            <person name="Williams K.H."/>
            <person name="Banfield J.F."/>
        </authorList>
    </citation>
    <scope>NUCLEOTIDE SEQUENCE [LARGE SCALE GENOMIC DNA]</scope>
</reference>
<dbReference type="AlphaFoldDB" id="A0A0G0MPK0"/>
<evidence type="ECO:0000313" key="2">
    <source>
        <dbReference type="Proteomes" id="UP000034235"/>
    </source>
</evidence>
<evidence type="ECO:0000313" key="1">
    <source>
        <dbReference type="EMBL" id="KKQ66836.1"/>
    </source>
</evidence>
<accession>A0A0G0MPK0</accession>
<dbReference type="Proteomes" id="UP000034235">
    <property type="component" value="Unassembled WGS sequence"/>
</dbReference>
<name>A0A0G0MPK0_9BACT</name>
<gene>
    <name evidence="1" type="ORF">US86_C0003G0079</name>
</gene>
<comment type="caution">
    <text evidence="1">The sequence shown here is derived from an EMBL/GenBank/DDBJ whole genome shotgun (WGS) entry which is preliminary data.</text>
</comment>